<sequence length="105" mass="12007">MNKEINIKLVLKIICKAGAVHLLMFVQLFTVAPIEKIGGCRFNLVYFTKASAQRRKAMANHPAVVCVFTNHITKDKKSTVKPRIRANKKANTLNEYWLYILLIFS</sequence>
<dbReference type="EMBL" id="QGNZ01000002">
    <property type="protein sequence ID" value="PWS27463.1"/>
    <property type="molecule type" value="Genomic_DNA"/>
</dbReference>
<reference evidence="1 2" key="1">
    <citation type="submission" date="2018-05" db="EMBL/GenBank/DDBJ databases">
        <title>Pedobacter paludis sp. nov., isolated from wetland soil.</title>
        <authorList>
            <person name="Zhang Y."/>
            <person name="Wang G."/>
        </authorList>
    </citation>
    <scope>NUCLEOTIDE SEQUENCE [LARGE SCALE GENOMIC DNA]</scope>
    <source>
        <strain evidence="1 2">KCTC22721</strain>
    </source>
</reference>
<evidence type="ECO:0000313" key="2">
    <source>
        <dbReference type="Proteomes" id="UP000245379"/>
    </source>
</evidence>
<keyword evidence="2" id="KW-1185">Reference proteome</keyword>
<protein>
    <submittedName>
        <fullName evidence="1">Uncharacterized protein</fullName>
    </submittedName>
</protein>
<proteinExistence type="predicted"/>
<comment type="caution">
    <text evidence="1">The sequence shown here is derived from an EMBL/GenBank/DDBJ whole genome shotgun (WGS) entry which is preliminary data.</text>
</comment>
<organism evidence="1 2">
    <name type="scientific">Pedobacter yonginense</name>
    <dbReference type="NCBI Taxonomy" id="651869"/>
    <lineage>
        <taxon>Bacteria</taxon>
        <taxon>Pseudomonadati</taxon>
        <taxon>Bacteroidota</taxon>
        <taxon>Sphingobacteriia</taxon>
        <taxon>Sphingobacteriales</taxon>
        <taxon>Sphingobacteriaceae</taxon>
        <taxon>Pedobacter</taxon>
    </lineage>
</organism>
<gene>
    <name evidence="1" type="ORF">DHW03_07620</name>
</gene>
<name>A0A317ENJ9_9SPHI</name>
<evidence type="ECO:0000313" key="1">
    <source>
        <dbReference type="EMBL" id="PWS27463.1"/>
    </source>
</evidence>
<dbReference type="AlphaFoldDB" id="A0A317ENJ9"/>
<dbReference type="Proteomes" id="UP000245379">
    <property type="component" value="Unassembled WGS sequence"/>
</dbReference>
<accession>A0A317ENJ9</accession>